<dbReference type="EMBL" id="CAUYUJ010014393">
    <property type="protein sequence ID" value="CAK0840654.1"/>
    <property type="molecule type" value="Genomic_DNA"/>
</dbReference>
<keyword evidence="3" id="KW-1185">Reference proteome</keyword>
<feature type="non-terminal residue" evidence="2">
    <location>
        <position position="536"/>
    </location>
</feature>
<evidence type="ECO:0000313" key="2">
    <source>
        <dbReference type="EMBL" id="CAK0840654.1"/>
    </source>
</evidence>
<name>A0ABN9T6I1_9DINO</name>
<evidence type="ECO:0000313" key="3">
    <source>
        <dbReference type="Proteomes" id="UP001189429"/>
    </source>
</evidence>
<reference evidence="2" key="1">
    <citation type="submission" date="2023-10" db="EMBL/GenBank/DDBJ databases">
        <authorList>
            <person name="Chen Y."/>
            <person name="Shah S."/>
            <person name="Dougan E. K."/>
            <person name="Thang M."/>
            <person name="Chan C."/>
        </authorList>
    </citation>
    <scope>NUCLEOTIDE SEQUENCE [LARGE SCALE GENOMIC DNA]</scope>
</reference>
<sequence length="536" mass="56936">ALPGAVAAAAVAAGPPLPPGLPAPAGGSAAAAPPSAPGLGLDDDGTGLTQAAVHLSLNASDIDVDIDEAAVAPGAAVAAAPAAPPAAPPAMLDTQLVSDFAEQEILQHFALVQAVHNAEPTQRGVPVTLPRSWQDMQGLLRKLAYDPGTADPWRRLGMAMYEGPEPTASSIAARAWSAQLLLGLAQHAGWPASDMQNVNEFVLAVNAAEARCLEELGPLLRERRKLKASKLPLQRELGPVALAFVRSLAVLPGEQVYTQWSDILGTLGDLSAAPAQVVREARELATLAEKGDDVRLWTSLAGRAAVLWAPEQTNALTRCLKGLLRMPPEGRPTSVRLVTTIPLMPGMSTPAGVMDLWWHPLLGDTWAPLVREITFSATPMEVILPGTGGPRHVRTGLAVFTLRHLGERALPKMVNPVAPLLTLIEARTVIFDTQATHLPRLLNCLLGLQGVICQDHSRSALSTKERPRVQLEALFPSDMADLQVLLRLQALRRTDLPADTFFGLISIFAAGDSQILETTSGANIHHYWRLCSQMVS</sequence>
<gene>
    <name evidence="2" type="ORF">PCOR1329_LOCUS36047</name>
</gene>
<accession>A0ABN9T6I1</accession>
<feature type="region of interest" description="Disordered" evidence="1">
    <location>
        <begin position="24"/>
        <end position="44"/>
    </location>
</feature>
<organism evidence="2 3">
    <name type="scientific">Prorocentrum cordatum</name>
    <dbReference type="NCBI Taxonomy" id="2364126"/>
    <lineage>
        <taxon>Eukaryota</taxon>
        <taxon>Sar</taxon>
        <taxon>Alveolata</taxon>
        <taxon>Dinophyceae</taxon>
        <taxon>Prorocentrales</taxon>
        <taxon>Prorocentraceae</taxon>
        <taxon>Prorocentrum</taxon>
    </lineage>
</organism>
<feature type="compositionally biased region" description="Low complexity" evidence="1">
    <location>
        <begin position="24"/>
        <end position="40"/>
    </location>
</feature>
<dbReference type="Proteomes" id="UP001189429">
    <property type="component" value="Unassembled WGS sequence"/>
</dbReference>
<proteinExistence type="predicted"/>
<comment type="caution">
    <text evidence="2">The sequence shown here is derived from an EMBL/GenBank/DDBJ whole genome shotgun (WGS) entry which is preliminary data.</text>
</comment>
<feature type="non-terminal residue" evidence="2">
    <location>
        <position position="1"/>
    </location>
</feature>
<evidence type="ECO:0000256" key="1">
    <source>
        <dbReference type="SAM" id="MobiDB-lite"/>
    </source>
</evidence>
<protein>
    <submittedName>
        <fullName evidence="2">Uncharacterized protein</fullName>
    </submittedName>
</protein>